<evidence type="ECO:0008006" key="5">
    <source>
        <dbReference type="Google" id="ProtNLM"/>
    </source>
</evidence>
<dbReference type="SUPFAM" id="SSF110997">
    <property type="entry name" value="Sporulation related repeat"/>
    <property type="match status" value="1"/>
</dbReference>
<dbReference type="Proteomes" id="UP000095488">
    <property type="component" value="Unassembled WGS sequence"/>
</dbReference>
<name>A0ABM9URI5_SARVE</name>
<reference evidence="3 4" key="1">
    <citation type="submission" date="2015-09" db="EMBL/GenBank/DDBJ databases">
        <authorList>
            <consortium name="Pathogen Informatics"/>
        </authorList>
    </citation>
    <scope>NUCLEOTIDE SEQUENCE [LARGE SCALE GENOMIC DNA]</scope>
    <source>
        <strain evidence="3 4">2789STDY5834858</strain>
    </source>
</reference>
<evidence type="ECO:0000313" key="3">
    <source>
        <dbReference type="EMBL" id="CUO02865.1"/>
    </source>
</evidence>
<dbReference type="EMBL" id="CYZR01000005">
    <property type="protein sequence ID" value="CUO02865.1"/>
    <property type="molecule type" value="Genomic_DNA"/>
</dbReference>
<feature type="compositionally biased region" description="Polar residues" evidence="1">
    <location>
        <begin position="86"/>
        <end position="98"/>
    </location>
</feature>
<organism evidence="3 4">
    <name type="scientific">Sarcina ventriculi</name>
    <name type="common">Clostridium ventriculi</name>
    <dbReference type="NCBI Taxonomy" id="1267"/>
    <lineage>
        <taxon>Bacteria</taxon>
        <taxon>Bacillati</taxon>
        <taxon>Bacillota</taxon>
        <taxon>Clostridia</taxon>
        <taxon>Eubacteriales</taxon>
        <taxon>Clostridiaceae</taxon>
        <taxon>Sarcina</taxon>
    </lineage>
</organism>
<feature type="transmembrane region" description="Helical" evidence="2">
    <location>
        <begin position="21"/>
        <end position="42"/>
    </location>
</feature>
<accession>A0ABM9URI5</accession>
<keyword evidence="2" id="KW-1133">Transmembrane helix</keyword>
<evidence type="ECO:0000313" key="4">
    <source>
        <dbReference type="Proteomes" id="UP000095488"/>
    </source>
</evidence>
<protein>
    <recommendedName>
        <fullName evidence="5">SPOR domain-containing protein</fullName>
    </recommendedName>
</protein>
<comment type="caution">
    <text evidence="3">The sequence shown here is derived from an EMBL/GenBank/DDBJ whole genome shotgun (WGS) entry which is preliminary data.</text>
</comment>
<keyword evidence="4" id="KW-1185">Reference proteome</keyword>
<keyword evidence="2" id="KW-0472">Membrane</keyword>
<gene>
    <name evidence="3" type="ORF">ERS852473_01709</name>
</gene>
<dbReference type="InterPro" id="IPR036680">
    <property type="entry name" value="SPOR-like_sf"/>
</dbReference>
<evidence type="ECO:0000256" key="1">
    <source>
        <dbReference type="SAM" id="MobiDB-lite"/>
    </source>
</evidence>
<keyword evidence="2" id="KW-0812">Transmembrane</keyword>
<dbReference type="RefSeq" id="WP_055259490.1">
    <property type="nucleotide sequence ID" value="NZ_CABIXL010000005.1"/>
</dbReference>
<sequence length="267" mass="29375">MKYTRYDLNIKKRKNERKKMLVSVLGVIVVALIVGIGLYRFVILPTTAGENINKILSKDTNTSDATSNSENLGQNKDTGSGEGNISAGNKEQATSGQAIQNSSKEQYVMVQCGVYSKAEGAQSVLSSLQNISLGAIIEEDGKYRVISYIGNESEANNIVNTLESNNIATSKTKFSILKSDNCNNKIAEMLNGYIQILNKLDDDAVSGIKTAEFKEWTNALEEDKNAANISIFNQLKENINSLSEEITKNDLEASYNSIYKVLTNFRE</sequence>
<proteinExistence type="predicted"/>
<feature type="region of interest" description="Disordered" evidence="1">
    <location>
        <begin position="59"/>
        <end position="98"/>
    </location>
</feature>
<evidence type="ECO:0000256" key="2">
    <source>
        <dbReference type="SAM" id="Phobius"/>
    </source>
</evidence>
<feature type="compositionally biased region" description="Polar residues" evidence="1">
    <location>
        <begin position="59"/>
        <end position="78"/>
    </location>
</feature>